<dbReference type="AlphaFoldDB" id="A0A1H1FBJ8"/>
<dbReference type="EMBL" id="FNLF01000002">
    <property type="protein sequence ID" value="SDQ98280.1"/>
    <property type="molecule type" value="Genomic_DNA"/>
</dbReference>
<keyword evidence="3" id="KW-1185">Reference proteome</keyword>
<dbReference type="OrthoDB" id="1099523at2"/>
<dbReference type="PANTHER" id="PTHR21666">
    <property type="entry name" value="PEPTIDASE-RELATED"/>
    <property type="match status" value="1"/>
</dbReference>
<dbReference type="InterPro" id="IPR016047">
    <property type="entry name" value="M23ase_b-sheet_dom"/>
</dbReference>
<dbReference type="RefSeq" id="WP_068536089.1">
    <property type="nucleotide sequence ID" value="NZ_AP025457.1"/>
</dbReference>
<sequence>MTADRASSNLLSRRRVLLGGALVAGLTAAGAALAPIANAASYVRPVRNPTAHPITAAWRKPGSWAAGYHTGVDIGCPVGTPVYATIGGDVRTGRANWGSSYGTMILINDDVDGSDWGYCHLSKRVVGDGQRVATNQLIGYSGNTGNTTGPHLHLERRPRYGGYGSDLNPNLWP</sequence>
<evidence type="ECO:0000313" key="3">
    <source>
        <dbReference type="Proteomes" id="UP000183053"/>
    </source>
</evidence>
<gene>
    <name evidence="2" type="ORF">SAMN04489765_2624</name>
</gene>
<accession>A0A1H1FBJ8</accession>
<dbReference type="InterPro" id="IPR050570">
    <property type="entry name" value="Cell_wall_metabolism_enzyme"/>
</dbReference>
<dbReference type="InterPro" id="IPR006311">
    <property type="entry name" value="TAT_signal"/>
</dbReference>
<evidence type="ECO:0000313" key="2">
    <source>
        <dbReference type="EMBL" id="SDQ98280.1"/>
    </source>
</evidence>
<dbReference type="Gene3D" id="2.70.70.10">
    <property type="entry name" value="Glucose Permease (Domain IIA)"/>
    <property type="match status" value="1"/>
</dbReference>
<dbReference type="InterPro" id="IPR011055">
    <property type="entry name" value="Dup_hybrid_motif"/>
</dbReference>
<dbReference type="SUPFAM" id="SSF51261">
    <property type="entry name" value="Duplicated hybrid motif"/>
    <property type="match status" value="1"/>
</dbReference>
<dbReference type="STRING" id="47312.SAMN04489765_2624"/>
<dbReference type="CDD" id="cd12797">
    <property type="entry name" value="M23_peptidase"/>
    <property type="match status" value="1"/>
</dbReference>
<protein>
    <submittedName>
        <fullName evidence="2">Peptidase family M23</fullName>
    </submittedName>
</protein>
<name>A0A1H1FBJ8_9ACTN</name>
<dbReference type="Proteomes" id="UP000183053">
    <property type="component" value="Unassembled WGS sequence"/>
</dbReference>
<evidence type="ECO:0000259" key="1">
    <source>
        <dbReference type="Pfam" id="PF01551"/>
    </source>
</evidence>
<dbReference type="PROSITE" id="PS51318">
    <property type="entry name" value="TAT"/>
    <property type="match status" value="1"/>
</dbReference>
<organism evidence="2 3">
    <name type="scientific">Tsukamurella pulmonis</name>
    <dbReference type="NCBI Taxonomy" id="47312"/>
    <lineage>
        <taxon>Bacteria</taxon>
        <taxon>Bacillati</taxon>
        <taxon>Actinomycetota</taxon>
        <taxon>Actinomycetes</taxon>
        <taxon>Mycobacteriales</taxon>
        <taxon>Tsukamurellaceae</taxon>
        <taxon>Tsukamurella</taxon>
    </lineage>
</organism>
<reference evidence="3" key="1">
    <citation type="submission" date="2016-10" db="EMBL/GenBank/DDBJ databases">
        <authorList>
            <person name="Varghese N."/>
            <person name="Submissions S."/>
        </authorList>
    </citation>
    <scope>NUCLEOTIDE SEQUENCE [LARGE SCALE GENOMIC DNA]</scope>
    <source>
        <strain evidence="3">DSM 44142</strain>
    </source>
</reference>
<dbReference type="GO" id="GO:0004222">
    <property type="term" value="F:metalloendopeptidase activity"/>
    <property type="evidence" value="ECO:0007669"/>
    <property type="project" value="TreeGrafter"/>
</dbReference>
<dbReference type="PANTHER" id="PTHR21666:SF270">
    <property type="entry name" value="MUREIN HYDROLASE ACTIVATOR ENVC"/>
    <property type="match status" value="1"/>
</dbReference>
<proteinExistence type="predicted"/>
<dbReference type="Pfam" id="PF01551">
    <property type="entry name" value="Peptidase_M23"/>
    <property type="match status" value="1"/>
</dbReference>
<feature type="domain" description="M23ase beta-sheet core" evidence="1">
    <location>
        <begin position="68"/>
        <end position="158"/>
    </location>
</feature>